<name>A0AAD6V4S1_9AGAR</name>
<organism evidence="1 2">
    <name type="scientific">Mycena pura</name>
    <dbReference type="NCBI Taxonomy" id="153505"/>
    <lineage>
        <taxon>Eukaryota</taxon>
        <taxon>Fungi</taxon>
        <taxon>Dikarya</taxon>
        <taxon>Basidiomycota</taxon>
        <taxon>Agaricomycotina</taxon>
        <taxon>Agaricomycetes</taxon>
        <taxon>Agaricomycetidae</taxon>
        <taxon>Agaricales</taxon>
        <taxon>Marasmiineae</taxon>
        <taxon>Mycenaceae</taxon>
        <taxon>Mycena</taxon>
    </lineage>
</organism>
<comment type="caution">
    <text evidence="1">The sequence shown here is derived from an EMBL/GenBank/DDBJ whole genome shotgun (WGS) entry which is preliminary data.</text>
</comment>
<protein>
    <submittedName>
        <fullName evidence="1">Uncharacterized protein</fullName>
    </submittedName>
</protein>
<proteinExistence type="predicted"/>
<dbReference type="AlphaFoldDB" id="A0AAD6V4S1"/>
<sequence>MSTPHSPIRSARKPHVIVHAAPVDKALLTCLLAAAMPPEEQPPAHAMPRCMQKPCKNNSALRAMGAQGRRFRAEGTDKNLGDLPVYDISDFEPEEQGPNIFQSGPAAELPFPPASMTPPAPAMSSAPTMSSVPAAHRDLPEGLMYAVSTHNRVLQYREKALKLWKETPGSDLLFTDNEEEICRFIDEFPRGGRTVG</sequence>
<dbReference type="Proteomes" id="UP001219525">
    <property type="component" value="Unassembled WGS sequence"/>
</dbReference>
<reference evidence="1" key="1">
    <citation type="submission" date="2023-03" db="EMBL/GenBank/DDBJ databases">
        <title>Massive genome expansion in bonnet fungi (Mycena s.s.) driven by repeated elements and novel gene families across ecological guilds.</title>
        <authorList>
            <consortium name="Lawrence Berkeley National Laboratory"/>
            <person name="Harder C.B."/>
            <person name="Miyauchi S."/>
            <person name="Viragh M."/>
            <person name="Kuo A."/>
            <person name="Thoen E."/>
            <person name="Andreopoulos B."/>
            <person name="Lu D."/>
            <person name="Skrede I."/>
            <person name="Drula E."/>
            <person name="Henrissat B."/>
            <person name="Morin E."/>
            <person name="Kohler A."/>
            <person name="Barry K."/>
            <person name="LaButti K."/>
            <person name="Morin E."/>
            <person name="Salamov A."/>
            <person name="Lipzen A."/>
            <person name="Mereny Z."/>
            <person name="Hegedus B."/>
            <person name="Baldrian P."/>
            <person name="Stursova M."/>
            <person name="Weitz H."/>
            <person name="Taylor A."/>
            <person name="Grigoriev I.V."/>
            <person name="Nagy L.G."/>
            <person name="Martin F."/>
            <person name="Kauserud H."/>
        </authorList>
    </citation>
    <scope>NUCLEOTIDE SEQUENCE</scope>
    <source>
        <strain evidence="1">9144</strain>
    </source>
</reference>
<accession>A0AAD6V4S1</accession>
<evidence type="ECO:0000313" key="2">
    <source>
        <dbReference type="Proteomes" id="UP001219525"/>
    </source>
</evidence>
<gene>
    <name evidence="1" type="ORF">GGX14DRAFT_399280</name>
</gene>
<keyword evidence="2" id="KW-1185">Reference proteome</keyword>
<evidence type="ECO:0000313" key="1">
    <source>
        <dbReference type="EMBL" id="KAJ7202918.1"/>
    </source>
</evidence>
<dbReference type="EMBL" id="JARJCW010000053">
    <property type="protein sequence ID" value="KAJ7202918.1"/>
    <property type="molecule type" value="Genomic_DNA"/>
</dbReference>